<gene>
    <name evidence="9" type="ORF">NC653_005883</name>
</gene>
<feature type="transmembrane region" description="Helical" evidence="6">
    <location>
        <begin position="47"/>
        <end position="69"/>
    </location>
</feature>
<sequence length="393" mass="42928">MGNQTPCEKMYLGLNKVKPYLAMVSLQFGYAGMYIITMVSLKHGMSHYILAMYRHVVATIVIAPFAFVLERKIRPKLTLPIFLRILALGFLEPVLDQNLYYLGMKYTSATFASATVTGTLKLPHRTSFCREIMQMKRMLETVTFKKLHSAAKVVGTVITVTGAMVMTLYKGPIIDFIRSHGAAHHGTTSNASGNQHWLTGTLMLLASCCGWAGFFILQKYPAELSLTALICMTGMVEGAAVSLVMERDMSAWKIGFDSRLLAAAYSGVVCSGIAYYVQGVVIRKKGPVFVTSFSPLCMIITAALGSIVLSEQIRLGSIIGAVLIVFGLYTVVWGKSKDSISSSTMELTNEKGGPRDQLPIQDSSRLSPTSFANSTQGPDDGMSKQIPPKIYNH</sequence>
<dbReference type="PANTHER" id="PTHR31218">
    <property type="entry name" value="WAT1-RELATED PROTEIN"/>
    <property type="match status" value="1"/>
</dbReference>
<keyword evidence="3 6" id="KW-0812">Transmembrane</keyword>
<feature type="domain" description="EamA" evidence="8">
    <location>
        <begin position="31"/>
        <end position="115"/>
    </location>
</feature>
<dbReference type="GO" id="GO:0016020">
    <property type="term" value="C:membrane"/>
    <property type="evidence" value="ECO:0007669"/>
    <property type="project" value="UniProtKB-SubCell"/>
</dbReference>
<feature type="compositionally biased region" description="Polar residues" evidence="7">
    <location>
        <begin position="360"/>
        <end position="377"/>
    </location>
</feature>
<feature type="transmembrane region" description="Helical" evidence="6">
    <location>
        <begin position="149"/>
        <end position="169"/>
    </location>
</feature>
<evidence type="ECO:0000256" key="7">
    <source>
        <dbReference type="SAM" id="MobiDB-lite"/>
    </source>
</evidence>
<evidence type="ECO:0000256" key="5">
    <source>
        <dbReference type="ARBA" id="ARBA00023136"/>
    </source>
</evidence>
<organism evidence="9 10">
    <name type="scientific">Populus alba x Populus x berolinensis</name>
    <dbReference type="NCBI Taxonomy" id="444605"/>
    <lineage>
        <taxon>Eukaryota</taxon>
        <taxon>Viridiplantae</taxon>
        <taxon>Streptophyta</taxon>
        <taxon>Embryophyta</taxon>
        <taxon>Tracheophyta</taxon>
        <taxon>Spermatophyta</taxon>
        <taxon>Magnoliopsida</taxon>
        <taxon>eudicotyledons</taxon>
        <taxon>Gunneridae</taxon>
        <taxon>Pentapetalae</taxon>
        <taxon>rosids</taxon>
        <taxon>fabids</taxon>
        <taxon>Malpighiales</taxon>
        <taxon>Salicaceae</taxon>
        <taxon>Saliceae</taxon>
        <taxon>Populus</taxon>
    </lineage>
</organism>
<accession>A0AAD6RCZ2</accession>
<dbReference type="InterPro" id="IPR030184">
    <property type="entry name" value="WAT1-related"/>
</dbReference>
<proteinExistence type="inferred from homology"/>
<feature type="transmembrane region" description="Helical" evidence="6">
    <location>
        <begin position="224"/>
        <end position="245"/>
    </location>
</feature>
<feature type="region of interest" description="Disordered" evidence="7">
    <location>
        <begin position="344"/>
        <end position="393"/>
    </location>
</feature>
<feature type="transmembrane region" description="Helical" evidence="6">
    <location>
        <begin position="20"/>
        <end position="41"/>
    </location>
</feature>
<dbReference type="SUPFAM" id="SSF103481">
    <property type="entry name" value="Multidrug resistance efflux transporter EmrE"/>
    <property type="match status" value="1"/>
</dbReference>
<evidence type="ECO:0000256" key="4">
    <source>
        <dbReference type="ARBA" id="ARBA00022989"/>
    </source>
</evidence>
<dbReference type="Proteomes" id="UP001164929">
    <property type="component" value="Chromosome 2"/>
</dbReference>
<dbReference type="EMBL" id="JAQIZT010000002">
    <property type="protein sequence ID" value="KAJ7006661.1"/>
    <property type="molecule type" value="Genomic_DNA"/>
</dbReference>
<feature type="transmembrane region" description="Helical" evidence="6">
    <location>
        <begin position="315"/>
        <end position="334"/>
    </location>
</feature>
<evidence type="ECO:0000259" key="8">
    <source>
        <dbReference type="Pfam" id="PF00892"/>
    </source>
</evidence>
<feature type="transmembrane region" description="Helical" evidence="6">
    <location>
        <begin position="197"/>
        <end position="217"/>
    </location>
</feature>
<comment type="caution">
    <text evidence="9">The sequence shown here is derived from an EMBL/GenBank/DDBJ whole genome shotgun (WGS) entry which is preliminary data.</text>
</comment>
<evidence type="ECO:0000256" key="2">
    <source>
        <dbReference type="ARBA" id="ARBA00007635"/>
    </source>
</evidence>
<evidence type="ECO:0000313" key="10">
    <source>
        <dbReference type="Proteomes" id="UP001164929"/>
    </source>
</evidence>
<dbReference type="GO" id="GO:0022857">
    <property type="term" value="F:transmembrane transporter activity"/>
    <property type="evidence" value="ECO:0007669"/>
    <property type="project" value="InterPro"/>
</dbReference>
<comment type="similarity">
    <text evidence="2 6">Belongs to the drug/metabolite transporter (DMT) superfamily. Plant drug/metabolite exporter (P-DME) (TC 2.A.7.4) family.</text>
</comment>
<dbReference type="InterPro" id="IPR000620">
    <property type="entry name" value="EamA_dom"/>
</dbReference>
<name>A0AAD6RCZ2_9ROSI</name>
<feature type="transmembrane region" description="Helical" evidence="6">
    <location>
        <begin position="289"/>
        <end position="309"/>
    </location>
</feature>
<reference evidence="9" key="1">
    <citation type="journal article" date="2023" name="Mol. Ecol. Resour.">
        <title>Chromosome-level genome assembly of a triploid poplar Populus alba 'Berolinensis'.</title>
        <authorList>
            <person name="Chen S."/>
            <person name="Yu Y."/>
            <person name="Wang X."/>
            <person name="Wang S."/>
            <person name="Zhang T."/>
            <person name="Zhou Y."/>
            <person name="He R."/>
            <person name="Meng N."/>
            <person name="Wang Y."/>
            <person name="Liu W."/>
            <person name="Liu Z."/>
            <person name="Liu J."/>
            <person name="Guo Q."/>
            <person name="Huang H."/>
            <person name="Sederoff R.R."/>
            <person name="Wang G."/>
            <person name="Qu G."/>
            <person name="Chen S."/>
        </authorList>
    </citation>
    <scope>NUCLEOTIDE SEQUENCE</scope>
    <source>
        <strain evidence="9">SC-2020</strain>
    </source>
</reference>
<evidence type="ECO:0000256" key="1">
    <source>
        <dbReference type="ARBA" id="ARBA00004141"/>
    </source>
</evidence>
<evidence type="ECO:0000313" key="9">
    <source>
        <dbReference type="EMBL" id="KAJ7006661.1"/>
    </source>
</evidence>
<dbReference type="AlphaFoldDB" id="A0AAD6RCZ2"/>
<comment type="subcellular location">
    <subcellularLocation>
        <location evidence="1 6">Membrane</location>
        <topology evidence="1 6">Multi-pass membrane protein</topology>
    </subcellularLocation>
</comment>
<keyword evidence="4 6" id="KW-1133">Transmembrane helix</keyword>
<feature type="domain" description="EamA" evidence="8">
    <location>
        <begin position="199"/>
        <end position="332"/>
    </location>
</feature>
<protein>
    <recommendedName>
        <fullName evidence="6">WAT1-related protein</fullName>
    </recommendedName>
</protein>
<keyword evidence="10" id="KW-1185">Reference proteome</keyword>
<feature type="transmembrane region" description="Helical" evidence="6">
    <location>
        <begin position="260"/>
        <end position="277"/>
    </location>
</feature>
<dbReference type="Pfam" id="PF00892">
    <property type="entry name" value="EamA"/>
    <property type="match status" value="2"/>
</dbReference>
<evidence type="ECO:0000256" key="6">
    <source>
        <dbReference type="RuleBase" id="RU363077"/>
    </source>
</evidence>
<evidence type="ECO:0000256" key="3">
    <source>
        <dbReference type="ARBA" id="ARBA00022692"/>
    </source>
</evidence>
<dbReference type="InterPro" id="IPR037185">
    <property type="entry name" value="EmrE-like"/>
</dbReference>
<keyword evidence="5 6" id="KW-0472">Membrane</keyword>